<dbReference type="AlphaFoldDB" id="A0A133VIX8"/>
<evidence type="ECO:0000313" key="2">
    <source>
        <dbReference type="Proteomes" id="UP000070263"/>
    </source>
</evidence>
<organism evidence="1 2">
    <name type="scientific">candidate division MSBL1 archaeon SCGC-AAA382A20</name>
    <dbReference type="NCBI Taxonomy" id="1698280"/>
    <lineage>
        <taxon>Archaea</taxon>
        <taxon>Methanobacteriati</taxon>
        <taxon>Methanobacteriota</taxon>
        <taxon>candidate division MSBL1</taxon>
    </lineage>
</organism>
<proteinExistence type="predicted"/>
<sequence>MNSFREGGQARKLDELMRLQSSAMRFSYNRLCKGKSKSEVEEDIKEKFNEINSRYRRGGYFRAEANYESAKKLSETGELESPEKVVFGGRENLKKRENGEITNEE</sequence>
<gene>
    <name evidence="1" type="ORF">AKJ51_03760</name>
</gene>
<reference evidence="1 2" key="1">
    <citation type="journal article" date="2016" name="Sci. Rep.">
        <title>Metabolic traits of an uncultured archaeal lineage -MSBL1- from brine pools of the Red Sea.</title>
        <authorList>
            <person name="Mwirichia R."/>
            <person name="Alam I."/>
            <person name="Rashid M."/>
            <person name="Vinu M."/>
            <person name="Ba-Alawi W."/>
            <person name="Anthony Kamau A."/>
            <person name="Kamanda Ngugi D."/>
            <person name="Goker M."/>
            <person name="Klenk H.P."/>
            <person name="Bajic V."/>
            <person name="Stingl U."/>
        </authorList>
    </citation>
    <scope>NUCLEOTIDE SEQUENCE [LARGE SCALE GENOMIC DNA]</scope>
    <source>
        <strain evidence="1">SCGC-AAA382A20</strain>
    </source>
</reference>
<dbReference type="EMBL" id="LHYE01000046">
    <property type="protein sequence ID" value="KXB06399.1"/>
    <property type="molecule type" value="Genomic_DNA"/>
</dbReference>
<evidence type="ECO:0000313" key="1">
    <source>
        <dbReference type="EMBL" id="KXB06399.1"/>
    </source>
</evidence>
<dbReference type="Proteomes" id="UP000070263">
    <property type="component" value="Unassembled WGS sequence"/>
</dbReference>
<accession>A0A133VIX8</accession>
<protein>
    <recommendedName>
        <fullName evidence="3">Transposase</fullName>
    </recommendedName>
</protein>
<evidence type="ECO:0008006" key="3">
    <source>
        <dbReference type="Google" id="ProtNLM"/>
    </source>
</evidence>
<keyword evidence="2" id="KW-1185">Reference proteome</keyword>
<name>A0A133VIX8_9EURY</name>
<comment type="caution">
    <text evidence="1">The sequence shown here is derived from an EMBL/GenBank/DDBJ whole genome shotgun (WGS) entry which is preliminary data.</text>
</comment>